<gene>
    <name evidence="4" type="ORF">EII11_02780</name>
</gene>
<dbReference type="Proteomes" id="UP000280444">
    <property type="component" value="Unassembled WGS sequence"/>
</dbReference>
<keyword evidence="3" id="KW-0067">ATP-binding</keyword>
<dbReference type="PANTHER" id="PTHR23407">
    <property type="entry name" value="ATPASE INHIBITOR/5-FORMYLTETRAHYDROFOLATE CYCLO-LIGASE"/>
    <property type="match status" value="1"/>
</dbReference>
<evidence type="ECO:0000256" key="2">
    <source>
        <dbReference type="ARBA" id="ARBA00022741"/>
    </source>
</evidence>
<proteinExistence type="inferred from homology"/>
<evidence type="ECO:0000256" key="1">
    <source>
        <dbReference type="ARBA" id="ARBA00010638"/>
    </source>
</evidence>
<keyword evidence="2" id="KW-0547">Nucleotide-binding</keyword>
<evidence type="ECO:0000313" key="4">
    <source>
        <dbReference type="EMBL" id="RRC95812.1"/>
    </source>
</evidence>
<dbReference type="InterPro" id="IPR037171">
    <property type="entry name" value="NagB/RpiA_transferase-like"/>
</dbReference>
<name>A0A3P1SHL8_9ACTO</name>
<evidence type="ECO:0000313" key="5">
    <source>
        <dbReference type="Proteomes" id="UP000280444"/>
    </source>
</evidence>
<sequence>MELAGDLTKAELRSRIRVRRRERRQEARNRASSDACARERDALRASWENACLFFGVSPYAPSTFPALFMPLPTEPDVRGIVERTPRCVLPIVCDEAGAPLPWPQWGLHVVGEDDLWVGDARWPAQPRTPIDAPLWDEVSIVLAPALAVDRGGARVGQGGGWYDRALATLPEGVPVVAVVFDDEVLEPGLIPVEPHDRFIDGIVCPSSFIPTDV</sequence>
<dbReference type="RefSeq" id="WP_124868421.1">
    <property type="nucleotide sequence ID" value="NZ_RQZF01000002.1"/>
</dbReference>
<dbReference type="GO" id="GO:0009396">
    <property type="term" value="P:folic acid-containing compound biosynthetic process"/>
    <property type="evidence" value="ECO:0007669"/>
    <property type="project" value="TreeGrafter"/>
</dbReference>
<dbReference type="Gene3D" id="3.40.50.10420">
    <property type="entry name" value="NagB/RpiA/CoA transferase-like"/>
    <property type="match status" value="1"/>
</dbReference>
<comment type="caution">
    <text evidence="4">The sequence shown here is derived from an EMBL/GenBank/DDBJ whole genome shotgun (WGS) entry which is preliminary data.</text>
</comment>
<comment type="similarity">
    <text evidence="1">Belongs to the 5-formyltetrahydrofolate cyclo-ligase family.</text>
</comment>
<dbReference type="SUPFAM" id="SSF100950">
    <property type="entry name" value="NagB/RpiA/CoA transferase-like"/>
    <property type="match status" value="1"/>
</dbReference>
<protein>
    <submittedName>
        <fullName evidence="4">5-formyltetrahydrofolate cyclo-ligase</fullName>
    </submittedName>
</protein>
<reference evidence="4 5" key="1">
    <citation type="submission" date="2018-11" db="EMBL/GenBank/DDBJ databases">
        <title>Genomes From Bacteria Associated with the Canine Oral Cavity: a Test Case for Automated Genome-Based Taxonomic Assignment.</title>
        <authorList>
            <person name="Coil D.A."/>
            <person name="Jospin G."/>
            <person name="Darling A.E."/>
            <person name="Wallis C."/>
            <person name="Davis I.J."/>
            <person name="Harris S."/>
            <person name="Eisen J.A."/>
            <person name="Holcombe L.J."/>
            <person name="O'Flynn C."/>
        </authorList>
    </citation>
    <scope>NUCLEOTIDE SEQUENCE [LARGE SCALE GENOMIC DNA]</scope>
    <source>
        <strain evidence="4 5">OH770</strain>
    </source>
</reference>
<keyword evidence="5" id="KW-1185">Reference proteome</keyword>
<dbReference type="OrthoDB" id="3242798at2"/>
<dbReference type="InterPro" id="IPR024185">
    <property type="entry name" value="FTHF_cligase-like_sf"/>
</dbReference>
<dbReference type="AlphaFoldDB" id="A0A3P1SHL8"/>
<dbReference type="PANTHER" id="PTHR23407:SF1">
    <property type="entry name" value="5-FORMYLTETRAHYDROFOLATE CYCLO-LIGASE"/>
    <property type="match status" value="1"/>
</dbReference>
<accession>A0A3P1SHL8</accession>
<dbReference type="GO" id="GO:0035999">
    <property type="term" value="P:tetrahydrofolate interconversion"/>
    <property type="evidence" value="ECO:0007669"/>
    <property type="project" value="TreeGrafter"/>
</dbReference>
<dbReference type="EMBL" id="RQZF01000002">
    <property type="protein sequence ID" value="RRC95812.1"/>
    <property type="molecule type" value="Genomic_DNA"/>
</dbReference>
<dbReference type="GO" id="GO:0030272">
    <property type="term" value="F:5-formyltetrahydrofolate cyclo-ligase activity"/>
    <property type="evidence" value="ECO:0007669"/>
    <property type="project" value="TreeGrafter"/>
</dbReference>
<dbReference type="InterPro" id="IPR002698">
    <property type="entry name" value="FTHF_cligase"/>
</dbReference>
<keyword evidence="4" id="KW-0436">Ligase</keyword>
<dbReference type="Pfam" id="PF01812">
    <property type="entry name" value="5-FTHF_cyc-lig"/>
    <property type="match status" value="1"/>
</dbReference>
<dbReference type="GO" id="GO:0005524">
    <property type="term" value="F:ATP binding"/>
    <property type="evidence" value="ECO:0007669"/>
    <property type="project" value="UniProtKB-KW"/>
</dbReference>
<evidence type="ECO:0000256" key="3">
    <source>
        <dbReference type="ARBA" id="ARBA00022840"/>
    </source>
</evidence>
<organism evidence="4 5">
    <name type="scientific">Schaalia canis</name>
    <dbReference type="NCBI Taxonomy" id="100469"/>
    <lineage>
        <taxon>Bacteria</taxon>
        <taxon>Bacillati</taxon>
        <taxon>Actinomycetota</taxon>
        <taxon>Actinomycetes</taxon>
        <taxon>Actinomycetales</taxon>
        <taxon>Actinomycetaceae</taxon>
        <taxon>Schaalia</taxon>
    </lineage>
</organism>